<dbReference type="GO" id="GO:0009279">
    <property type="term" value="C:cell outer membrane"/>
    <property type="evidence" value="ECO:0007669"/>
    <property type="project" value="UniProtKB-SubCell"/>
</dbReference>
<dbReference type="PROSITE" id="PS52016">
    <property type="entry name" value="TONB_DEPENDENT_REC_3"/>
    <property type="match status" value="1"/>
</dbReference>
<keyword evidence="1" id="KW-0472">Membrane</keyword>
<protein>
    <recommendedName>
        <fullName evidence="5">TonB-dependent receptor plug domain-containing protein</fullName>
    </recommendedName>
</protein>
<dbReference type="InterPro" id="IPR037066">
    <property type="entry name" value="Plug_dom_sf"/>
</dbReference>
<sequence length="110" mass="12332">MKCTYKLLKYGVLIFLLLNSTAAYTQVDTTTTDLFDLTLEELLNIEISSASKTFQKISDAPSVVSLVNQTQIQKYGWVSIHGIMGNMPGFSLPKDYDRRTLSSRGLYEPS</sequence>
<reference evidence="3" key="1">
    <citation type="submission" date="2021-01" db="EMBL/GenBank/DDBJ databases">
        <title>Fulvivirga kasyanovii gen. nov., sp nov., a novel member of the phylum Bacteroidetes isolated from seawater in a mussel farm.</title>
        <authorList>
            <person name="Zhao L.-H."/>
            <person name="Wang Z.-J."/>
        </authorList>
    </citation>
    <scope>NUCLEOTIDE SEQUENCE</scope>
    <source>
        <strain evidence="3">29W222</strain>
    </source>
</reference>
<dbReference type="EMBL" id="JAEUGD010000019">
    <property type="protein sequence ID" value="MBL6445834.1"/>
    <property type="molecule type" value="Genomic_DNA"/>
</dbReference>
<dbReference type="SUPFAM" id="SSF56935">
    <property type="entry name" value="Porins"/>
    <property type="match status" value="1"/>
</dbReference>
<evidence type="ECO:0000313" key="3">
    <source>
        <dbReference type="EMBL" id="MBL6445834.1"/>
    </source>
</evidence>
<feature type="signal peptide" evidence="2">
    <location>
        <begin position="1"/>
        <end position="25"/>
    </location>
</feature>
<evidence type="ECO:0000256" key="2">
    <source>
        <dbReference type="SAM" id="SignalP"/>
    </source>
</evidence>
<comment type="subcellular location">
    <subcellularLocation>
        <location evidence="1">Cell outer membrane</location>
        <topology evidence="1">Multi-pass membrane protein</topology>
    </subcellularLocation>
</comment>
<keyword evidence="1" id="KW-1134">Transmembrane beta strand</keyword>
<keyword evidence="2" id="KW-0732">Signal</keyword>
<proteinExistence type="inferred from homology"/>
<comment type="caution">
    <text evidence="3">The sequence shown here is derived from an EMBL/GenBank/DDBJ whole genome shotgun (WGS) entry which is preliminary data.</text>
</comment>
<comment type="similarity">
    <text evidence="1">Belongs to the TonB-dependent receptor family.</text>
</comment>
<feature type="chain" id="PRO_5038003030" description="TonB-dependent receptor plug domain-containing protein" evidence="2">
    <location>
        <begin position="26"/>
        <end position="110"/>
    </location>
</feature>
<accession>A0A937KBD9</accession>
<gene>
    <name evidence="3" type="ORF">JMN32_05920</name>
</gene>
<evidence type="ECO:0008006" key="5">
    <source>
        <dbReference type="Google" id="ProtNLM"/>
    </source>
</evidence>
<evidence type="ECO:0000313" key="4">
    <source>
        <dbReference type="Proteomes" id="UP000614216"/>
    </source>
</evidence>
<name>A0A937KBD9_9BACT</name>
<dbReference type="AlphaFoldDB" id="A0A937KBD9"/>
<organism evidence="3 4">
    <name type="scientific">Fulvivirga marina</name>
    <dbReference type="NCBI Taxonomy" id="2494733"/>
    <lineage>
        <taxon>Bacteria</taxon>
        <taxon>Pseudomonadati</taxon>
        <taxon>Bacteroidota</taxon>
        <taxon>Cytophagia</taxon>
        <taxon>Cytophagales</taxon>
        <taxon>Fulvivirgaceae</taxon>
        <taxon>Fulvivirga</taxon>
    </lineage>
</organism>
<keyword evidence="1" id="KW-0813">Transport</keyword>
<keyword evidence="1" id="KW-0998">Cell outer membrane</keyword>
<dbReference type="InterPro" id="IPR039426">
    <property type="entry name" value="TonB-dep_rcpt-like"/>
</dbReference>
<dbReference type="Gene3D" id="2.170.130.10">
    <property type="entry name" value="TonB-dependent receptor, plug domain"/>
    <property type="match status" value="1"/>
</dbReference>
<evidence type="ECO:0000256" key="1">
    <source>
        <dbReference type="PROSITE-ProRule" id="PRU01360"/>
    </source>
</evidence>
<dbReference type="Proteomes" id="UP000614216">
    <property type="component" value="Unassembled WGS sequence"/>
</dbReference>
<keyword evidence="1" id="KW-0812">Transmembrane</keyword>
<keyword evidence="4" id="KW-1185">Reference proteome</keyword>
<dbReference type="RefSeq" id="WP_202855383.1">
    <property type="nucleotide sequence ID" value="NZ_JAEUGD010000019.1"/>
</dbReference>